<feature type="region of interest" description="Disordered" evidence="2">
    <location>
        <begin position="621"/>
        <end position="645"/>
    </location>
</feature>
<feature type="compositionally biased region" description="Basic and acidic residues" evidence="2">
    <location>
        <begin position="544"/>
        <end position="554"/>
    </location>
</feature>
<feature type="region of interest" description="Disordered" evidence="2">
    <location>
        <begin position="264"/>
        <end position="307"/>
    </location>
</feature>
<dbReference type="FunFam" id="1.20.1260.60:FF:000002">
    <property type="entry name" value="Vacuolar protein sorting-associated protein IST1"/>
    <property type="match status" value="1"/>
</dbReference>
<gene>
    <name evidence="3" type="ORF">SAY86_008007</name>
</gene>
<evidence type="ECO:0008006" key="5">
    <source>
        <dbReference type="Google" id="ProtNLM"/>
    </source>
</evidence>
<evidence type="ECO:0000313" key="4">
    <source>
        <dbReference type="Proteomes" id="UP001346149"/>
    </source>
</evidence>
<sequence>MLDGILGRGFASKCKSLIKLVKSRIDVIKKRREATQRFLKEDMANLLANGLDVNAYGRAERLLVELTLSRCYDFVEKCCDFLLEHLSIMKKQSECPKDCMEAVASLMFAAARFADLPELRDLRQIFQERYGNSVDLCLSKEFMDNLAPDPFAMEKKVHLMQNIASNFSINWNAENFKQRMSKASYYEQEKSVLQKHPKDNGFHHATDDKIQLPNSGAENLVGGENLKFHAVEASINRQRFRKHHEVDSLKRNEYELSDCHHSADNQLRKDHSYSPRGEKQDAVSVRKERKSPDPIATRPDAFSQRKGYEYPEKMDVPLHQGPGYGDHFLPTSPKGGVKGTLTIRNNSGCDSNGHNSLGREKSEGDKSHRDNFAPTPVRSNVKVSSFALNSCGNNHDANALTRVKSEGDRAYEDTFAATSSKCEIKVTSSVGSNDVNEHSYNPVRRVKSNGDRTYYKCTLPPPYVKPNVKAKDVSYIANSEITPAIADFNSIPKSPALRESTSAAQRLEDVQKQMLYPDEAAEHVGSARKNSHVSEKDYYKHVDEADGIHLEKPRSSRRRHIKSRSAHNDFHGHDEDAGGGRRSSRSRRDDHRQGLQILLDDEQSHKDEEERVIDRLLIHYSKKPSTSEGGKVKRKSRSRHHDDARLDLGESTLSRQAEIQRPAGEFGIIPTRSVSLPSEQPSAPPLPTKVFTRAATFQLDRSDAAKHVHPKLPDYDDLAARFSALRGGSGAVSGRNEGEF</sequence>
<evidence type="ECO:0000256" key="1">
    <source>
        <dbReference type="ARBA" id="ARBA00005536"/>
    </source>
</evidence>
<evidence type="ECO:0000313" key="3">
    <source>
        <dbReference type="EMBL" id="KAK4783633.1"/>
    </source>
</evidence>
<feature type="compositionally biased region" description="Basic and acidic residues" evidence="2">
    <location>
        <begin position="264"/>
        <end position="292"/>
    </location>
</feature>
<protein>
    <recommendedName>
        <fullName evidence="5">IST1-like protein</fullName>
    </recommendedName>
</protein>
<comment type="similarity">
    <text evidence="1">Belongs to the IST1 family.</text>
</comment>
<dbReference type="Proteomes" id="UP001346149">
    <property type="component" value="Unassembled WGS sequence"/>
</dbReference>
<dbReference type="Pfam" id="PF03398">
    <property type="entry name" value="Ist1"/>
    <property type="match status" value="1"/>
</dbReference>
<feature type="compositionally biased region" description="Basic and acidic residues" evidence="2">
    <location>
        <begin position="566"/>
        <end position="579"/>
    </location>
</feature>
<feature type="compositionally biased region" description="Basic and acidic residues" evidence="2">
    <location>
        <begin position="357"/>
        <end position="371"/>
    </location>
</feature>
<dbReference type="PANTHER" id="PTHR12161:SF14">
    <property type="entry name" value="REGULATOR OF VPS4 ACTIVITY IN THE MVB PATHWAY PROTEIN"/>
    <property type="match status" value="1"/>
</dbReference>
<feature type="region of interest" description="Disordered" evidence="2">
    <location>
        <begin position="344"/>
        <end position="376"/>
    </location>
</feature>
<dbReference type="GO" id="GO:0015031">
    <property type="term" value="P:protein transport"/>
    <property type="evidence" value="ECO:0007669"/>
    <property type="project" value="InterPro"/>
</dbReference>
<dbReference type="AlphaFoldDB" id="A0AAN7R2Q4"/>
<reference evidence="3 4" key="1">
    <citation type="journal article" date="2023" name="Hortic Res">
        <title>Pangenome of water caltrop reveals structural variations and asymmetric subgenome divergence after allopolyploidization.</title>
        <authorList>
            <person name="Zhang X."/>
            <person name="Chen Y."/>
            <person name="Wang L."/>
            <person name="Yuan Y."/>
            <person name="Fang M."/>
            <person name="Shi L."/>
            <person name="Lu R."/>
            <person name="Comes H.P."/>
            <person name="Ma Y."/>
            <person name="Chen Y."/>
            <person name="Huang G."/>
            <person name="Zhou Y."/>
            <person name="Zheng Z."/>
            <person name="Qiu Y."/>
        </authorList>
    </citation>
    <scope>NUCLEOTIDE SEQUENCE [LARGE SCALE GENOMIC DNA]</scope>
    <source>
        <strain evidence="3">F231</strain>
    </source>
</reference>
<organism evidence="3 4">
    <name type="scientific">Trapa natans</name>
    <name type="common">Water chestnut</name>
    <dbReference type="NCBI Taxonomy" id="22666"/>
    <lineage>
        <taxon>Eukaryota</taxon>
        <taxon>Viridiplantae</taxon>
        <taxon>Streptophyta</taxon>
        <taxon>Embryophyta</taxon>
        <taxon>Tracheophyta</taxon>
        <taxon>Spermatophyta</taxon>
        <taxon>Magnoliopsida</taxon>
        <taxon>eudicotyledons</taxon>
        <taxon>Gunneridae</taxon>
        <taxon>Pentapetalae</taxon>
        <taxon>rosids</taxon>
        <taxon>malvids</taxon>
        <taxon>Myrtales</taxon>
        <taxon>Lythraceae</taxon>
        <taxon>Trapa</taxon>
    </lineage>
</organism>
<feature type="region of interest" description="Disordered" evidence="2">
    <location>
        <begin position="544"/>
        <end position="591"/>
    </location>
</feature>
<dbReference type="InterPro" id="IPR005061">
    <property type="entry name" value="Ist1"/>
</dbReference>
<dbReference type="Gene3D" id="1.20.1260.60">
    <property type="entry name" value="Vacuolar protein sorting-associated protein Ist1"/>
    <property type="match status" value="1"/>
</dbReference>
<feature type="compositionally biased region" description="Polar residues" evidence="2">
    <location>
        <begin position="344"/>
        <end position="355"/>
    </location>
</feature>
<dbReference type="InterPro" id="IPR042277">
    <property type="entry name" value="IST1-like"/>
</dbReference>
<keyword evidence="4" id="KW-1185">Reference proteome</keyword>
<dbReference type="EMBL" id="JAXQNO010000015">
    <property type="protein sequence ID" value="KAK4783633.1"/>
    <property type="molecule type" value="Genomic_DNA"/>
</dbReference>
<evidence type="ECO:0000256" key="2">
    <source>
        <dbReference type="SAM" id="MobiDB-lite"/>
    </source>
</evidence>
<accession>A0AAN7R2Q4</accession>
<name>A0AAN7R2Q4_TRANT</name>
<dbReference type="PANTHER" id="PTHR12161">
    <property type="entry name" value="IST1 FAMILY MEMBER"/>
    <property type="match status" value="1"/>
</dbReference>
<comment type="caution">
    <text evidence="3">The sequence shown here is derived from an EMBL/GenBank/DDBJ whole genome shotgun (WGS) entry which is preliminary data.</text>
</comment>
<feature type="compositionally biased region" description="Basic residues" evidence="2">
    <location>
        <begin position="555"/>
        <end position="565"/>
    </location>
</feature>
<proteinExistence type="inferred from homology"/>